<evidence type="ECO:0000313" key="2">
    <source>
        <dbReference type="Proteomes" id="UP000693738"/>
    </source>
</evidence>
<evidence type="ECO:0000313" key="1">
    <source>
        <dbReference type="EMBL" id="CAG7555235.1"/>
    </source>
</evidence>
<reference evidence="1" key="1">
    <citation type="submission" date="2021-05" db="EMBL/GenBank/DDBJ databases">
        <authorList>
            <person name="Khan N."/>
        </authorList>
    </citation>
    <scope>NUCLEOTIDE SEQUENCE</scope>
</reference>
<proteinExistence type="predicted"/>
<dbReference type="AlphaFoldDB" id="A0A8J2IGR4"/>
<dbReference type="EMBL" id="CAJSTJ010000044">
    <property type="protein sequence ID" value="CAG7555235.1"/>
    <property type="molecule type" value="Genomic_DNA"/>
</dbReference>
<gene>
    <name evidence="1" type="ORF">FEQUK3_LOCUS967</name>
</gene>
<dbReference type="Proteomes" id="UP000693738">
    <property type="component" value="Unassembled WGS sequence"/>
</dbReference>
<organism evidence="1 2">
    <name type="scientific">Fusarium equiseti</name>
    <name type="common">Fusarium scirpi</name>
    <dbReference type="NCBI Taxonomy" id="61235"/>
    <lineage>
        <taxon>Eukaryota</taxon>
        <taxon>Fungi</taxon>
        <taxon>Dikarya</taxon>
        <taxon>Ascomycota</taxon>
        <taxon>Pezizomycotina</taxon>
        <taxon>Sordariomycetes</taxon>
        <taxon>Hypocreomycetidae</taxon>
        <taxon>Hypocreales</taxon>
        <taxon>Nectriaceae</taxon>
        <taxon>Fusarium</taxon>
        <taxon>Fusarium incarnatum-equiseti species complex</taxon>
    </lineage>
</organism>
<sequence length="113" mass="12629">MSVRTVRTNAELRELTSKYLLVLLAAFASGIEGIDVDFDSLAYMGDDYANKVVFAKFFTEEAPELDQDLEPIDIATLYTIKDGFRRDMVAGKIQGAWEAIVGEAIQNLEDMEN</sequence>
<protein>
    <submittedName>
        <fullName evidence="1">Uncharacterized protein</fullName>
    </submittedName>
</protein>
<accession>A0A8J2IGR4</accession>
<comment type="caution">
    <text evidence="1">The sequence shown here is derived from an EMBL/GenBank/DDBJ whole genome shotgun (WGS) entry which is preliminary data.</text>
</comment>
<name>A0A8J2IGR4_FUSEQ</name>